<dbReference type="EMBL" id="BIFT01000002">
    <property type="protein sequence ID" value="GCE30042.1"/>
    <property type="molecule type" value="Genomic_DNA"/>
</dbReference>
<dbReference type="GO" id="GO:0000976">
    <property type="term" value="F:transcription cis-regulatory region binding"/>
    <property type="evidence" value="ECO:0007669"/>
    <property type="project" value="TreeGrafter"/>
</dbReference>
<dbReference type="Gene3D" id="1.10.10.10">
    <property type="entry name" value="Winged helix-like DNA-binding domain superfamily/Winged helix DNA-binding domain"/>
    <property type="match status" value="1"/>
</dbReference>
<dbReference type="PROSITE" id="PS50949">
    <property type="entry name" value="HTH_GNTR"/>
    <property type="match status" value="1"/>
</dbReference>
<dbReference type="SUPFAM" id="SSF46785">
    <property type="entry name" value="Winged helix' DNA-binding domain"/>
    <property type="match status" value="1"/>
</dbReference>
<dbReference type="InterPro" id="IPR000524">
    <property type="entry name" value="Tscrpt_reg_HTH_GntR"/>
</dbReference>
<comment type="caution">
    <text evidence="5">The sequence shown here is derived from an EMBL/GenBank/DDBJ whole genome shotgun (WGS) entry which is preliminary data.</text>
</comment>
<reference evidence="6" key="1">
    <citation type="submission" date="2018-12" db="EMBL/GenBank/DDBJ databases">
        <title>Tengunoibacter tsumagoiensis gen. nov., sp. nov., Dictyobacter kobayashii sp. nov., D. alpinus sp. nov., and D. joshuensis sp. nov. and description of Dictyobacteraceae fam. nov. within the order Ktedonobacterales isolated from Tengu-no-mugimeshi.</title>
        <authorList>
            <person name="Wang C.M."/>
            <person name="Zheng Y."/>
            <person name="Sakai Y."/>
            <person name="Toyoda A."/>
            <person name="Minakuchi Y."/>
            <person name="Abe K."/>
            <person name="Yokota A."/>
            <person name="Yabe S."/>
        </authorList>
    </citation>
    <scope>NUCLEOTIDE SEQUENCE [LARGE SCALE GENOMIC DNA]</scope>
    <source>
        <strain evidence="6">Uno16</strain>
    </source>
</reference>
<dbReference type="InterPro" id="IPR036388">
    <property type="entry name" value="WH-like_DNA-bd_sf"/>
</dbReference>
<dbReference type="PANTHER" id="PTHR30146">
    <property type="entry name" value="LACI-RELATED TRANSCRIPTIONAL REPRESSOR"/>
    <property type="match status" value="1"/>
</dbReference>
<dbReference type="OrthoDB" id="9799482at2"/>
<dbReference type="InterPro" id="IPR036390">
    <property type="entry name" value="WH_DNA-bd_sf"/>
</dbReference>
<gene>
    <name evidence="5" type="ORF">KDA_55260</name>
</gene>
<feature type="domain" description="HTH gntR-type" evidence="4">
    <location>
        <begin position="6"/>
        <end position="74"/>
    </location>
</feature>
<dbReference type="RefSeq" id="WP_126630209.1">
    <property type="nucleotide sequence ID" value="NZ_BIFT01000002.1"/>
</dbReference>
<proteinExistence type="predicted"/>
<evidence type="ECO:0000313" key="6">
    <source>
        <dbReference type="Proteomes" id="UP000287171"/>
    </source>
</evidence>
<keyword evidence="6" id="KW-1185">Reference proteome</keyword>
<keyword evidence="3" id="KW-0804">Transcription</keyword>
<accession>A0A402BFJ3</accession>
<dbReference type="PANTHER" id="PTHR30146:SF109">
    <property type="entry name" value="HTH-TYPE TRANSCRIPTIONAL REGULATOR GALS"/>
    <property type="match status" value="1"/>
</dbReference>
<dbReference type="SMART" id="SM00345">
    <property type="entry name" value="HTH_GNTR"/>
    <property type="match status" value="1"/>
</dbReference>
<dbReference type="InterPro" id="IPR001761">
    <property type="entry name" value="Peripla_BP/Lac1_sug-bd_dom"/>
</dbReference>
<dbReference type="Pfam" id="PF00392">
    <property type="entry name" value="GntR"/>
    <property type="match status" value="1"/>
</dbReference>
<dbReference type="AlphaFoldDB" id="A0A402BFJ3"/>
<evidence type="ECO:0000259" key="4">
    <source>
        <dbReference type="PROSITE" id="PS50949"/>
    </source>
</evidence>
<dbReference type="SUPFAM" id="SSF53822">
    <property type="entry name" value="Periplasmic binding protein-like I"/>
    <property type="match status" value="1"/>
</dbReference>
<protein>
    <recommendedName>
        <fullName evidence="4">HTH gntR-type domain-containing protein</fullName>
    </recommendedName>
</protein>
<keyword evidence="2" id="KW-0238">DNA-binding</keyword>
<organism evidence="5 6">
    <name type="scientific">Dictyobacter alpinus</name>
    <dbReference type="NCBI Taxonomy" id="2014873"/>
    <lineage>
        <taxon>Bacteria</taxon>
        <taxon>Bacillati</taxon>
        <taxon>Chloroflexota</taxon>
        <taxon>Ktedonobacteria</taxon>
        <taxon>Ktedonobacterales</taxon>
        <taxon>Dictyobacteraceae</taxon>
        <taxon>Dictyobacter</taxon>
    </lineage>
</organism>
<dbReference type="Proteomes" id="UP000287171">
    <property type="component" value="Unassembled WGS sequence"/>
</dbReference>
<evidence type="ECO:0000256" key="1">
    <source>
        <dbReference type="ARBA" id="ARBA00023015"/>
    </source>
</evidence>
<dbReference type="Pfam" id="PF00532">
    <property type="entry name" value="Peripla_BP_1"/>
    <property type="match status" value="1"/>
</dbReference>
<keyword evidence="1" id="KW-0805">Transcription regulation</keyword>
<name>A0A402BFJ3_9CHLR</name>
<dbReference type="CDD" id="cd06267">
    <property type="entry name" value="PBP1_LacI_sugar_binding-like"/>
    <property type="match status" value="1"/>
</dbReference>
<evidence type="ECO:0000256" key="3">
    <source>
        <dbReference type="ARBA" id="ARBA00023163"/>
    </source>
</evidence>
<dbReference type="Gene3D" id="3.40.50.2300">
    <property type="match status" value="2"/>
</dbReference>
<dbReference type="GO" id="GO:0003700">
    <property type="term" value="F:DNA-binding transcription factor activity"/>
    <property type="evidence" value="ECO:0007669"/>
    <property type="project" value="InterPro"/>
</dbReference>
<evidence type="ECO:0000256" key="2">
    <source>
        <dbReference type="ARBA" id="ARBA00023125"/>
    </source>
</evidence>
<evidence type="ECO:0000313" key="5">
    <source>
        <dbReference type="EMBL" id="GCE30042.1"/>
    </source>
</evidence>
<dbReference type="CDD" id="cd07377">
    <property type="entry name" value="WHTH_GntR"/>
    <property type="match status" value="1"/>
</dbReference>
<sequence length="373" mass="41275">MEKPTLPNYQRIKQELLQDIAHGNYTPDQIFITQQEVCQRFQVSRITAERALNELVHEGVLIRRRGQGTFVAEKVAPDAITQNNLDRKVTIACIVSVTRSDHKSAIIRGIDQVCREEDCHLLFFDSGESPEIEASNLHRALKAGVSGIIIYPVDGYTNVALFHDILKDGIPLVMVDRYYPMVATDVVVPDNVDAGYQITRSLIEQGHRVIATVWQEIACTSVQERLIGYKRALMEANVAIDSDMATYRSYSALSEEKRRALLSSWLALPNPPTAILAANSYILGILSIDLLHLGVQIGKDLVLAAMDKDDTGVPLTLGSASVILPSYEMGCEAMHILFDRFHNSSSHTKHIVLPIRLSMPAPVVINAHATEAG</sequence>
<dbReference type="InterPro" id="IPR028082">
    <property type="entry name" value="Peripla_BP_I"/>
</dbReference>